<dbReference type="SUPFAM" id="SSF47090">
    <property type="entry name" value="PGBD-like"/>
    <property type="match status" value="1"/>
</dbReference>
<comment type="caution">
    <text evidence="4">The sequence shown here is derived from an EMBL/GenBank/DDBJ whole genome shotgun (WGS) entry which is preliminary data.</text>
</comment>
<dbReference type="Gene3D" id="3.90.70.10">
    <property type="entry name" value="Cysteine proteinases"/>
    <property type="match status" value="1"/>
</dbReference>
<dbReference type="InterPro" id="IPR027417">
    <property type="entry name" value="P-loop_NTPase"/>
</dbReference>
<proteinExistence type="predicted"/>
<name>A0A9E4K7K9_9GAMM</name>
<dbReference type="Proteomes" id="UP000886687">
    <property type="component" value="Unassembled WGS sequence"/>
</dbReference>
<dbReference type="InterPro" id="IPR002477">
    <property type="entry name" value="Peptidoglycan-bd-like"/>
</dbReference>
<sequence>MKFSDFGFKENPFAITPDPRYLYLSRGHEESLAHLIYGAGPNGGFVLLTGEVGTGKTLLLRSLLAQQLEDVEVALILNPRLSRREFLATICDELGISYEGPPYSLKHLSDRLAKHLLEIHSAGKHTVLVVDEAQNLSPRVLEQVRLLTNLETSQHKLLRIILVGQPELLQILDRKELRQVDQRITARYHLSPLNQAETRAYISHRLAVAGEREDLFTPTALWLLHHYSRGIPRLINTICERALLAIYTSGKQRIDARMVWRSAKEVKGRKAKRNHGLKLGIAAGLLLLLAVGGGWYWFDSQLSRSVDVSVKSGPQTPKAVEERPAEEIGKSPQSRDLTPQAEVEPPQQSETPVDDSQSSLVDQPAELLQPPSVEQPEVLPQPPLAEPPEIGGPETDEGKAEIAASPDIEDKRSSPPREIELGRLFKQPQNSFSSYQKLFQVWDASINLNTASHPCQQAPEYGLRCLSEFADWKTLLRLNRPLLIRLKQDGQERLLFLTHVDGEWLLVDTGESQGVVKLDQLKRFWRGGFVMLWKPHAGLALIGQGSTGEAVTWLRSRLSLVDGGELALVEGLDRFDTALKSRLEAFQRQNGLDADGVAGQQTQVYLNNLQLPASTPTLAANPDSGAR</sequence>
<dbReference type="Gene3D" id="1.10.101.10">
    <property type="entry name" value="PGBD-like superfamily/PGBD"/>
    <property type="match status" value="1"/>
</dbReference>
<dbReference type="SMART" id="SM00382">
    <property type="entry name" value="AAA"/>
    <property type="match status" value="1"/>
</dbReference>
<organism evidence="4 5">
    <name type="scientific">Candidatus Thiodiazotropha lotti</name>
    <dbReference type="NCBI Taxonomy" id="2792787"/>
    <lineage>
        <taxon>Bacteria</taxon>
        <taxon>Pseudomonadati</taxon>
        <taxon>Pseudomonadota</taxon>
        <taxon>Gammaproteobacteria</taxon>
        <taxon>Chromatiales</taxon>
        <taxon>Sedimenticolaceae</taxon>
        <taxon>Candidatus Thiodiazotropha</taxon>
    </lineage>
</organism>
<dbReference type="InterPro" id="IPR036365">
    <property type="entry name" value="PGBD-like_sf"/>
</dbReference>
<keyword evidence="2" id="KW-1133">Transmembrane helix</keyword>
<feature type="domain" description="AAA+ ATPase" evidence="3">
    <location>
        <begin position="42"/>
        <end position="185"/>
    </location>
</feature>
<dbReference type="PANTHER" id="PTHR35894:SF1">
    <property type="entry name" value="PHOSPHORIBULOKINASE _ URIDINE KINASE FAMILY"/>
    <property type="match status" value="1"/>
</dbReference>
<dbReference type="PANTHER" id="PTHR35894">
    <property type="entry name" value="GENERAL SECRETION PATHWAY PROTEIN A-RELATED"/>
    <property type="match status" value="1"/>
</dbReference>
<dbReference type="InterPro" id="IPR003593">
    <property type="entry name" value="AAA+_ATPase"/>
</dbReference>
<protein>
    <submittedName>
        <fullName evidence="4">AAA family ATPase</fullName>
    </submittedName>
</protein>
<feature type="region of interest" description="Disordered" evidence="1">
    <location>
        <begin position="307"/>
        <end position="415"/>
    </location>
</feature>
<reference evidence="4" key="1">
    <citation type="journal article" date="2021" name="Proc. Natl. Acad. Sci. U.S.A.">
        <title>Global biogeography of chemosynthetic symbionts reveals both localized and globally distributed symbiont groups. .</title>
        <authorList>
            <person name="Osvatic J.T."/>
            <person name="Wilkins L.G.E."/>
            <person name="Leibrecht L."/>
            <person name="Leray M."/>
            <person name="Zauner S."/>
            <person name="Polzin J."/>
            <person name="Camacho Y."/>
            <person name="Gros O."/>
            <person name="van Gils J.A."/>
            <person name="Eisen J.A."/>
            <person name="Petersen J.M."/>
            <person name="Yuen B."/>
        </authorList>
    </citation>
    <scope>NUCLEOTIDE SEQUENCE</scope>
    <source>
        <strain evidence="4">MAGL173</strain>
    </source>
</reference>
<evidence type="ECO:0000259" key="3">
    <source>
        <dbReference type="SMART" id="SM00382"/>
    </source>
</evidence>
<keyword evidence="2" id="KW-0812">Transmembrane</keyword>
<dbReference type="GO" id="GO:0016887">
    <property type="term" value="F:ATP hydrolysis activity"/>
    <property type="evidence" value="ECO:0007669"/>
    <property type="project" value="InterPro"/>
</dbReference>
<dbReference type="CDD" id="cd00009">
    <property type="entry name" value="AAA"/>
    <property type="match status" value="1"/>
</dbReference>
<gene>
    <name evidence="4" type="ORF">JAZ04_18320</name>
</gene>
<dbReference type="InterPro" id="IPR052026">
    <property type="entry name" value="ExeA_AAA_ATPase_DNA-bind"/>
</dbReference>
<feature type="compositionally biased region" description="Polar residues" evidence="1">
    <location>
        <begin position="346"/>
        <end position="361"/>
    </location>
</feature>
<keyword evidence="2" id="KW-0472">Membrane</keyword>
<feature type="compositionally biased region" description="Basic and acidic residues" evidence="1">
    <location>
        <begin position="319"/>
        <end position="329"/>
    </location>
</feature>
<dbReference type="SUPFAM" id="SSF52540">
    <property type="entry name" value="P-loop containing nucleoside triphosphate hydrolases"/>
    <property type="match status" value="1"/>
</dbReference>
<dbReference type="Pfam" id="PF01471">
    <property type="entry name" value="PG_binding_1"/>
    <property type="match status" value="1"/>
</dbReference>
<evidence type="ECO:0000256" key="1">
    <source>
        <dbReference type="SAM" id="MobiDB-lite"/>
    </source>
</evidence>
<evidence type="ECO:0000313" key="4">
    <source>
        <dbReference type="EMBL" id="MCG7940795.1"/>
    </source>
</evidence>
<dbReference type="Gene3D" id="3.40.50.300">
    <property type="entry name" value="P-loop containing nucleotide triphosphate hydrolases"/>
    <property type="match status" value="1"/>
</dbReference>
<dbReference type="Pfam" id="PF13401">
    <property type="entry name" value="AAA_22"/>
    <property type="match status" value="1"/>
</dbReference>
<feature type="transmembrane region" description="Helical" evidence="2">
    <location>
        <begin position="279"/>
        <end position="298"/>
    </location>
</feature>
<evidence type="ECO:0000313" key="5">
    <source>
        <dbReference type="Proteomes" id="UP000886687"/>
    </source>
</evidence>
<accession>A0A9E4K7K9</accession>
<dbReference type="EMBL" id="JAEPDI010000015">
    <property type="protein sequence ID" value="MCG7940795.1"/>
    <property type="molecule type" value="Genomic_DNA"/>
</dbReference>
<dbReference type="InterPro" id="IPR036366">
    <property type="entry name" value="PGBDSf"/>
</dbReference>
<evidence type="ECO:0000256" key="2">
    <source>
        <dbReference type="SAM" id="Phobius"/>
    </source>
</evidence>
<dbReference type="InterPro" id="IPR049945">
    <property type="entry name" value="AAA_22"/>
</dbReference>
<dbReference type="AlphaFoldDB" id="A0A9E4K7K9"/>